<keyword evidence="6" id="KW-1133">Transmembrane helix</keyword>
<feature type="region of interest" description="Disordered" evidence="5">
    <location>
        <begin position="87"/>
        <end position="121"/>
    </location>
</feature>
<evidence type="ECO:0000256" key="4">
    <source>
        <dbReference type="ARBA" id="ARBA00022837"/>
    </source>
</evidence>
<feature type="region of interest" description="Disordered" evidence="5">
    <location>
        <begin position="144"/>
        <end position="196"/>
    </location>
</feature>
<comment type="caution">
    <text evidence="9">The sequence shown here is derived from an EMBL/GenBank/DDBJ whole genome shotgun (WGS) entry which is preliminary data.</text>
</comment>
<feature type="domain" description="MBG" evidence="8">
    <location>
        <begin position="996"/>
        <end position="1071"/>
    </location>
</feature>
<feature type="domain" description="MBG" evidence="8">
    <location>
        <begin position="1602"/>
        <end position="1676"/>
    </location>
</feature>
<accession>A0ABW1TQ67</accession>
<feature type="compositionally biased region" description="Polar residues" evidence="5">
    <location>
        <begin position="162"/>
        <end position="176"/>
    </location>
</feature>
<keyword evidence="6" id="KW-0812">Transmembrane</keyword>
<feature type="region of interest" description="Disordered" evidence="5">
    <location>
        <begin position="1882"/>
        <end position="2214"/>
    </location>
</feature>
<feature type="domain" description="MBG" evidence="8">
    <location>
        <begin position="1516"/>
        <end position="1596"/>
    </location>
</feature>
<dbReference type="InterPro" id="IPR013320">
    <property type="entry name" value="ConA-like_dom_sf"/>
</dbReference>
<feature type="transmembrane region" description="Helical" evidence="6">
    <location>
        <begin position="2227"/>
        <end position="2246"/>
    </location>
</feature>
<keyword evidence="2" id="KW-0964">Secreted</keyword>
<dbReference type="SUPFAM" id="SSF49899">
    <property type="entry name" value="Concanavalin A-like lectins/glucanases"/>
    <property type="match status" value="1"/>
</dbReference>
<evidence type="ECO:0000313" key="9">
    <source>
        <dbReference type="EMBL" id="MFC6275326.1"/>
    </source>
</evidence>
<feature type="domain" description="MBG" evidence="8">
    <location>
        <begin position="1077"/>
        <end position="1160"/>
    </location>
</feature>
<dbReference type="Pfam" id="PF18676">
    <property type="entry name" value="MBG_2"/>
    <property type="match status" value="6"/>
</dbReference>
<evidence type="ECO:0000256" key="1">
    <source>
        <dbReference type="ARBA" id="ARBA00004613"/>
    </source>
</evidence>
<evidence type="ECO:0000256" key="2">
    <source>
        <dbReference type="ARBA" id="ARBA00022525"/>
    </source>
</evidence>
<sequence length="2252" mass="236068">MRQRTANQMTKNPIVLYKSHTGWKVKTRVFGTLLVSLSAVAIAESVNTTDAHAAETPATSVVQPAVNSAAPAATSVAKPAAAPAVTGAQSAAKTAPVAESATVDPTSKSGDYPVLSQDKPVNVGADTTQVNLSQDQIANHFTATVEDRDGNDNDNDQKDNTHTQTIGSDGSVTLTSMGEHDYYSSPGNSTSVKGHQAAHVSFEHEIDFSHNFTMSGALGAGSQKSGGADSVGFIFAPGDPSKATQGGSGGQLGLNGLANAFGFIFDEYYNGNYNDPSRNPYVGWRYTDSNGHLQSVSKSSDWVAASSLGLSRTSTPDNNFEMTYDAGTKVLTVKLNGHSFSRTISDTSTGYSLSISASTGGQLNDYSAKIDNFSYTPKTISVAVSLEDKANGESAAGLNHTSVNAIANIGDTISIFSTQDAAKRAVAADPTLDPSLIAVIPSDKAGNVYVIDGSQVVANNTGTVHTIADASDETVADSTYYSYTVQDGDDQSMTVPVRLAFKATVTPVDATTKQAIAGVDPVTVVAVEGEPVLVSFPGYTPTQMVIDAPTGDQKEAQADLPINVAKTGDTSTTTKDEANPIGHYYTATGTTVDGQPVNVTVTVGTGESIADALNAQGLTNGGQAITSGGKTGIDSADYTWSAVGNAAATDATDAGTAQASGSILVPTQATLAYWDNQAAVNQSTAESYRTQAQDLYDTFVGLSGLSADQKASADKLLASVVDIYTQVSDTNAKAKASFESAEAATVPTQIYQDGQDGYASLEAVKNLLISFKGDLTSLTTTNKDAEKLLTTFDSWSRDYKDPREIGFPNVSFGSDFGPVTAEQIKGLDNPAYYYYVNTENPDVHLQTPTDAGSYFFYLTDGPDGGRAYLKSLSTNANAGFYVSAMLTINPLARTDAVNNTTMVYGGDQGQWPTITGSSTITDGNGQVTTSQQTLDPKDFEIVAAGSDTVVPINELQAGGAYTIRYTKDAQAKLTKDTNYTFGPFGTGKLTVIRRSITVTARGNVKTYGDSDPQPLSIISDSDGGLVNGDSLADLGVTLKRKTGENAGDYQIDLKQATTTNYDVTVTPGTFTIAKKDITVKIASDTRTYGEGDPALSFSIPTTVDGHDNGTSFNETPDALKVTLTRAADETPAASENVGQHAITGTVAADSNYAVTFVDGTDTITAADASVTAQDATMVYGETTVFTASVSGPTLDTLPQNDFEIYDTVANQVVTADKVQVKGTYEIRLTATAQADLAKANPNYDFKAFNSGKLTVTARPLTVNSQNAEKTYGDEDPTLSWIIDPTTTLGKGDSATDLGIELTRVAGEDVDTYKIDLDSQAVLNSNYQIKVNPGIFTINKKPIMVQVNSDKSVFGNPAPTPTFTVLTDKGLVDNGKDTLDSLGVTLTPAAGTDVGSYDITGTADSKNYQVTVLKGTLTISKANGTVAVVATNMVYGDTYPTFAATVTGPKLGDLPQDDFEIIDEATGNVVTADKVQANGSYRIQLTAQSQAKLTTANPNYDFTSITPAMLTVEPRSITVTAQSVSKVYGDKDPALVLSADLAANLAKGDQLSNLGVELVRATGENVGTYTIAADAEPDAVLKLNPNYTVTVKSGRLTITQRSVTVQINPATKVFGQADPALSFTVISDGGKLPRGDMAAILGVRLTRTGDENVGDYTISGTVANDKNYLVTVNGSTFSVTPATGDVTLNQVTTTYGEMPVFTGTLTAGTTSSLDEHQEYFEIVDLADNNRVVSASDVQAGGNYRIQLTDKAQAILSAANSNYSLLPFATATLVVTPRQVTVQVDNQTTYNDAAIVNNSASLAKDSTLKPGETIADLKLAYQTPTAPTVGTYTITGTGNNANYQVTVLPGTWTVLGKTDDGAGNVTITEKDANGQVTKVTKQWNDDSQTVYNNDPDAGTSTVTETKPGQAGSEKSLDPNDKTILPDGDGGATVVTLDDSGEPVFTHYGIDPDQDGVNSDQELIDKTDPLNPDSDGDGVTDGDEVKAGTDPTKADTDDDGLNDGDEIKLGTDPLNPDTDGDGISDGDEVKNHTNPLRPEVRISPAPVDTDGDGVSDEDEIKDGTDPTKADTDGDGVSDGEELKRGTNPLKADTDGDGVSDGDEIKRGTNPLKADTDGDGVSDGEEIKRGTNPLKPDTDGDGVSDGEEIKRGTNPLKPDTDGDGLSDGQELKDHTNPLRPDTDGDGIDDGQEIQAHTNPLSAQTRLARSARDDSTTRRQARMTLPQTNEKHGGYLAVIGLALLVALMRPFTRKRHE</sequence>
<feature type="compositionally biased region" description="Basic and acidic residues" evidence="5">
    <location>
        <begin position="2058"/>
        <end position="2068"/>
    </location>
</feature>
<feature type="compositionally biased region" description="Polar residues" evidence="5">
    <location>
        <begin position="2190"/>
        <end position="2202"/>
    </location>
</feature>
<gene>
    <name evidence="9" type="ORF">ACFQET_07340</name>
</gene>
<dbReference type="Gene3D" id="2.60.120.200">
    <property type="match status" value="1"/>
</dbReference>
<name>A0ABW1TQ67_9LACO</name>
<dbReference type="Pfam" id="PF17883">
    <property type="entry name" value="MBG"/>
    <property type="match status" value="3"/>
</dbReference>
<evidence type="ECO:0000259" key="7">
    <source>
        <dbReference type="Pfam" id="PF17883"/>
    </source>
</evidence>
<reference evidence="10" key="1">
    <citation type="journal article" date="2019" name="Int. J. Syst. Evol. Microbiol.">
        <title>The Global Catalogue of Microorganisms (GCM) 10K type strain sequencing project: providing services to taxonomists for standard genome sequencing and annotation.</title>
        <authorList>
            <consortium name="The Broad Institute Genomics Platform"/>
            <consortium name="The Broad Institute Genome Sequencing Center for Infectious Disease"/>
            <person name="Wu L."/>
            <person name="Ma J."/>
        </authorList>
    </citation>
    <scope>NUCLEOTIDE SEQUENCE [LARGE SCALE GENOMIC DNA]</scope>
    <source>
        <strain evidence="10">CCM 8907</strain>
    </source>
</reference>
<feature type="compositionally biased region" description="Acidic residues" evidence="5">
    <location>
        <begin position="2046"/>
        <end position="2057"/>
    </location>
</feature>
<feature type="compositionally biased region" description="Basic and acidic residues" evidence="5">
    <location>
        <begin position="145"/>
        <end position="161"/>
    </location>
</feature>
<organism evidence="9 10">
    <name type="scientific">Levilactobacillus tangyuanensis</name>
    <dbReference type="NCBI Taxonomy" id="2486021"/>
    <lineage>
        <taxon>Bacteria</taxon>
        <taxon>Bacillati</taxon>
        <taxon>Bacillota</taxon>
        <taxon>Bacilli</taxon>
        <taxon>Lactobacillales</taxon>
        <taxon>Lactobacillaceae</taxon>
        <taxon>Levilactobacillus</taxon>
    </lineage>
</organism>
<feature type="compositionally biased region" description="Basic and acidic residues" evidence="5">
    <location>
        <begin position="2165"/>
        <end position="2178"/>
    </location>
</feature>
<dbReference type="InterPro" id="IPR053180">
    <property type="entry name" value="Ca-binding_acidic-repeat"/>
</dbReference>
<feature type="domain" description="MBG" evidence="7">
    <location>
        <begin position="895"/>
        <end position="991"/>
    </location>
</feature>
<proteinExistence type="predicted"/>
<evidence type="ECO:0000259" key="8">
    <source>
        <dbReference type="Pfam" id="PF18676"/>
    </source>
</evidence>
<dbReference type="Pfam" id="PF18483">
    <property type="entry name" value="Lectin_L-type_dom"/>
    <property type="match status" value="1"/>
</dbReference>
<dbReference type="Pfam" id="PF18884">
    <property type="entry name" value="TSP3_bac"/>
    <property type="match status" value="10"/>
</dbReference>
<dbReference type="Proteomes" id="UP001596191">
    <property type="component" value="Unassembled WGS sequence"/>
</dbReference>
<feature type="compositionally biased region" description="Basic and acidic residues" evidence="5">
    <location>
        <begin position="1980"/>
        <end position="1992"/>
    </location>
</feature>
<evidence type="ECO:0000313" key="10">
    <source>
        <dbReference type="Proteomes" id="UP001596191"/>
    </source>
</evidence>
<evidence type="ECO:0000256" key="6">
    <source>
        <dbReference type="SAM" id="Phobius"/>
    </source>
</evidence>
<feature type="domain" description="MBG" evidence="8">
    <location>
        <begin position="1260"/>
        <end position="1336"/>
    </location>
</feature>
<evidence type="ECO:0000256" key="3">
    <source>
        <dbReference type="ARBA" id="ARBA00022729"/>
    </source>
</evidence>
<dbReference type="InterPro" id="IPR059100">
    <property type="entry name" value="TSP3_bac"/>
</dbReference>
<feature type="domain" description="MBG" evidence="7">
    <location>
        <begin position="1175"/>
        <end position="1256"/>
    </location>
</feature>
<keyword evidence="6" id="KW-0472">Membrane</keyword>
<dbReference type="InterPro" id="IPR041286">
    <property type="entry name" value="MBG_2"/>
</dbReference>
<dbReference type="PANTHER" id="PTHR37467:SF1">
    <property type="entry name" value="EXPORTED CALCIUM-BINDING GLYCOPROTEIN"/>
    <property type="match status" value="1"/>
</dbReference>
<keyword evidence="3" id="KW-0732">Signal</keyword>
<evidence type="ECO:0000256" key="5">
    <source>
        <dbReference type="SAM" id="MobiDB-lite"/>
    </source>
</evidence>
<dbReference type="InterPro" id="IPR041277">
    <property type="entry name" value="MBG_Lactobacillales"/>
</dbReference>
<dbReference type="EMBL" id="JBHSSJ010000008">
    <property type="protein sequence ID" value="MFC6275326.1"/>
    <property type="molecule type" value="Genomic_DNA"/>
</dbReference>
<feature type="domain" description="MBG" evidence="8">
    <location>
        <begin position="1342"/>
        <end position="1417"/>
    </location>
</feature>
<feature type="domain" description="MBG" evidence="7">
    <location>
        <begin position="1439"/>
        <end position="1511"/>
    </location>
</feature>
<keyword evidence="10" id="KW-1185">Reference proteome</keyword>
<dbReference type="Gene3D" id="3.10.430.110">
    <property type="match status" value="2"/>
</dbReference>
<dbReference type="SUPFAM" id="SSF103647">
    <property type="entry name" value="TSP type-3 repeat"/>
    <property type="match status" value="1"/>
</dbReference>
<protein>
    <submittedName>
        <fullName evidence="9">MBG domain-containing protein</fullName>
    </submittedName>
</protein>
<comment type="subcellular location">
    <subcellularLocation>
        <location evidence="1">Secreted</location>
    </subcellularLocation>
</comment>
<dbReference type="Gene3D" id="4.10.1080.10">
    <property type="entry name" value="TSP type-3 repeat"/>
    <property type="match status" value="1"/>
</dbReference>
<feature type="compositionally biased region" description="Polar residues" evidence="5">
    <location>
        <begin position="1882"/>
        <end position="1904"/>
    </location>
</feature>
<dbReference type="InterPro" id="IPR028974">
    <property type="entry name" value="TSP_type-3_rpt"/>
</dbReference>
<keyword evidence="4" id="KW-0106">Calcium</keyword>
<dbReference type="PANTHER" id="PTHR37467">
    <property type="entry name" value="EXPORTED CALCIUM-BINDING GLYCOPROTEIN-RELATED"/>
    <property type="match status" value="1"/>
</dbReference>
<dbReference type="RefSeq" id="WP_125641588.1">
    <property type="nucleotide sequence ID" value="NZ_JBHSSJ010000008.1"/>
</dbReference>